<dbReference type="Pfam" id="PF03720">
    <property type="entry name" value="UDPG_MGDP_dh_C"/>
    <property type="match status" value="1"/>
</dbReference>
<evidence type="ECO:0000313" key="6">
    <source>
        <dbReference type="Proteomes" id="UP000315215"/>
    </source>
</evidence>
<dbReference type="SUPFAM" id="SSF51735">
    <property type="entry name" value="NAD(P)-binding Rossmann-fold domains"/>
    <property type="match status" value="1"/>
</dbReference>
<accession>A0A516KD32</accession>
<dbReference type="InterPro" id="IPR001732">
    <property type="entry name" value="UDP-Glc/GDP-Man_DH_N"/>
</dbReference>
<dbReference type="InterPro" id="IPR008927">
    <property type="entry name" value="6-PGluconate_DH-like_C_sf"/>
</dbReference>
<dbReference type="Gene3D" id="3.40.50.720">
    <property type="entry name" value="NAD(P)-binding Rossmann-like Domain"/>
    <property type="match status" value="2"/>
</dbReference>
<reference evidence="5 6" key="1">
    <citation type="submission" date="2019-07" db="EMBL/GenBank/DDBJ databases">
        <authorList>
            <person name="Li J."/>
        </authorList>
    </citation>
    <scope>NUCLEOTIDE SEQUENCE [LARGE SCALE GENOMIC DNA]</scope>
    <source>
        <strain evidence="5 6">TKL69</strain>
    </source>
</reference>
<dbReference type="InterPro" id="IPR036291">
    <property type="entry name" value="NAD(P)-bd_dom_sf"/>
</dbReference>
<protein>
    <submittedName>
        <fullName evidence="5">Nucleotide sugar dehydrogenase</fullName>
    </submittedName>
</protein>
<organism evidence="5 6">
    <name type="scientific">Radiobacillus deserti</name>
    <dbReference type="NCBI Taxonomy" id="2594883"/>
    <lineage>
        <taxon>Bacteria</taxon>
        <taxon>Bacillati</taxon>
        <taxon>Bacillota</taxon>
        <taxon>Bacilli</taxon>
        <taxon>Bacillales</taxon>
        <taxon>Bacillaceae</taxon>
        <taxon>Radiobacillus</taxon>
    </lineage>
</organism>
<dbReference type="EMBL" id="CP041666">
    <property type="protein sequence ID" value="QDP39299.1"/>
    <property type="molecule type" value="Genomic_DNA"/>
</dbReference>
<keyword evidence="6" id="KW-1185">Reference proteome</keyword>
<dbReference type="NCBIfam" id="TIGR03026">
    <property type="entry name" value="NDP-sugDHase"/>
    <property type="match status" value="1"/>
</dbReference>
<feature type="domain" description="UDP-glucose/GDP-mannose dehydrogenase C-terminal" evidence="4">
    <location>
        <begin position="321"/>
        <end position="418"/>
    </location>
</feature>
<dbReference type="PANTHER" id="PTHR43491:SF5">
    <property type="entry name" value="UDP-N-ACETYL-D-MANNOSAMINE DEHYDROGENASE"/>
    <property type="match status" value="1"/>
</dbReference>
<evidence type="ECO:0000313" key="5">
    <source>
        <dbReference type="EMBL" id="QDP39299.1"/>
    </source>
</evidence>
<dbReference type="InterPro" id="IPR017476">
    <property type="entry name" value="UDP-Glc/GDP-Man"/>
</dbReference>
<dbReference type="GO" id="GO:0016616">
    <property type="term" value="F:oxidoreductase activity, acting on the CH-OH group of donors, NAD or NADP as acceptor"/>
    <property type="evidence" value="ECO:0007669"/>
    <property type="project" value="InterPro"/>
</dbReference>
<dbReference type="GO" id="GO:0016628">
    <property type="term" value="F:oxidoreductase activity, acting on the CH-CH group of donors, NAD or NADP as acceptor"/>
    <property type="evidence" value="ECO:0007669"/>
    <property type="project" value="InterPro"/>
</dbReference>
<dbReference type="SUPFAM" id="SSF48179">
    <property type="entry name" value="6-phosphogluconate dehydrogenase C-terminal domain-like"/>
    <property type="match status" value="1"/>
</dbReference>
<dbReference type="SUPFAM" id="SSF52413">
    <property type="entry name" value="UDP-glucose/GDP-mannose dehydrogenase C-terminal domain"/>
    <property type="match status" value="1"/>
</dbReference>
<evidence type="ECO:0000259" key="4">
    <source>
        <dbReference type="SMART" id="SM00984"/>
    </source>
</evidence>
<dbReference type="Pfam" id="PF03721">
    <property type="entry name" value="UDPG_MGDP_dh_N"/>
    <property type="match status" value="1"/>
</dbReference>
<gene>
    <name evidence="5" type="ORF">FN924_03280</name>
</gene>
<evidence type="ECO:0000256" key="3">
    <source>
        <dbReference type="PIRNR" id="PIRNR000124"/>
    </source>
</evidence>
<dbReference type="InterPro" id="IPR014026">
    <property type="entry name" value="UDP-Glc/GDP-Man_DH_dimer"/>
</dbReference>
<dbReference type="OrthoDB" id="9803238at2"/>
<dbReference type="InterPro" id="IPR014027">
    <property type="entry name" value="UDP-Glc/GDP-Man_DH_C"/>
</dbReference>
<dbReference type="PIRSF" id="PIRSF000124">
    <property type="entry name" value="UDPglc_GDPman_dh"/>
    <property type="match status" value="1"/>
</dbReference>
<dbReference type="AlphaFoldDB" id="A0A516KD32"/>
<dbReference type="GO" id="GO:0000271">
    <property type="term" value="P:polysaccharide biosynthetic process"/>
    <property type="evidence" value="ECO:0007669"/>
    <property type="project" value="InterPro"/>
</dbReference>
<proteinExistence type="inferred from homology"/>
<dbReference type="InterPro" id="IPR036220">
    <property type="entry name" value="UDP-Glc/GDP-Man_DH_C_sf"/>
</dbReference>
<keyword evidence="1" id="KW-0560">Oxidoreductase</keyword>
<dbReference type="PIRSF" id="PIRSF500136">
    <property type="entry name" value="UDP_ManNAc_DH"/>
    <property type="match status" value="1"/>
</dbReference>
<dbReference type="RefSeq" id="WP_143892049.1">
    <property type="nucleotide sequence ID" value="NZ_CP041666.1"/>
</dbReference>
<dbReference type="Pfam" id="PF00984">
    <property type="entry name" value="UDPG_MGDP_dh"/>
    <property type="match status" value="1"/>
</dbReference>
<evidence type="ECO:0000256" key="1">
    <source>
        <dbReference type="ARBA" id="ARBA00023002"/>
    </source>
</evidence>
<dbReference type="KEGG" id="aqt:FN924_03280"/>
<dbReference type="GO" id="GO:0051287">
    <property type="term" value="F:NAD binding"/>
    <property type="evidence" value="ECO:0007669"/>
    <property type="project" value="InterPro"/>
</dbReference>
<name>A0A516KD32_9BACI</name>
<sequence length="431" mass="47967">MVIEPNEHLSCVAVVGLGKIGLPLAAMFANNGYQVYGADKNKEVIDSISRGESHVKNEPGLEELVLEAHQKNSLIATNSTVEAVSEANIVVVIVPVLVKENNEIDYQYIDSAVEDIGKGLQEGTLVIFETTLPPGDTVNRFGKRIEEISSLKMGEEFYLAYSPERVYSNRIIEDLNSYPKVVGGFNEQSLERASAFYQNALGCKMIEVSSIETAEFSKVAECVYRDVNIALANELAKFAEKMEVRISEVIEASNSQPFSHLHAPGIGVGGHCIPIYPYFFINKGLNQGLTTLSREINDSMANYAISKLENRVGDLKNKNVLILGLSYRENVKESTKSTSLLLIDQLKEKQANVFVNDPHYSVSEIIDYGVLPLSVNDKMIENIDVVILQAFHKEYETLDFKKFSNCELFFDGRNKLNEEDITQLGILYEGI</sequence>
<dbReference type="InterPro" id="IPR028359">
    <property type="entry name" value="UDP_ManNAc/GlcNAc_DH"/>
</dbReference>
<dbReference type="SMART" id="SM00984">
    <property type="entry name" value="UDPG_MGDP_dh_C"/>
    <property type="match status" value="1"/>
</dbReference>
<dbReference type="Proteomes" id="UP000315215">
    <property type="component" value="Chromosome"/>
</dbReference>
<dbReference type="PANTHER" id="PTHR43491">
    <property type="entry name" value="UDP-N-ACETYL-D-MANNOSAMINE DEHYDROGENASE"/>
    <property type="match status" value="1"/>
</dbReference>
<comment type="similarity">
    <text evidence="3">Belongs to the UDP-glucose/GDP-mannose dehydrogenase family.</text>
</comment>
<evidence type="ECO:0000256" key="2">
    <source>
        <dbReference type="ARBA" id="ARBA00023027"/>
    </source>
</evidence>
<keyword evidence="2" id="KW-0520">NAD</keyword>